<evidence type="ECO:0000313" key="5">
    <source>
        <dbReference type="Proteomes" id="UP000824988"/>
    </source>
</evidence>
<dbReference type="InterPro" id="IPR000719">
    <property type="entry name" value="Prot_kinase_dom"/>
</dbReference>
<evidence type="ECO:0000259" key="3">
    <source>
        <dbReference type="PROSITE" id="PS50011"/>
    </source>
</evidence>
<feature type="domain" description="Protein kinase" evidence="3">
    <location>
        <begin position="145"/>
        <end position="508"/>
    </location>
</feature>
<evidence type="ECO:0000256" key="2">
    <source>
        <dbReference type="SAM" id="Phobius"/>
    </source>
</evidence>
<protein>
    <recommendedName>
        <fullName evidence="3">Protein kinase domain-containing protein</fullName>
    </recommendedName>
</protein>
<dbReference type="PROSITE" id="PS50011">
    <property type="entry name" value="PROTEIN_KINASE_DOM"/>
    <property type="match status" value="1"/>
</dbReference>
<organism evidence="4 5">
    <name type="scientific">Methylogaea oryzae</name>
    <dbReference type="NCBI Taxonomy" id="1295382"/>
    <lineage>
        <taxon>Bacteria</taxon>
        <taxon>Pseudomonadati</taxon>
        <taxon>Pseudomonadota</taxon>
        <taxon>Gammaproteobacteria</taxon>
        <taxon>Methylococcales</taxon>
        <taxon>Methylococcaceae</taxon>
        <taxon>Methylogaea</taxon>
    </lineage>
</organism>
<sequence>MKQEFTRLKEPKRKLLNPEYIPTQLIPSRERTPVRVLELKAHRRLGGPTVIYRFIKFGLWLLMQKLLGRRDARKTAVEARLLFQGLGGLWVKLGQLLSLRTDVLSDEMCEELSHLLYANVGFPSHIVRQAIEQELGRPIDEIFASFEDTPLAAASIAQVHRAVLRKERLPVVVKLLRPNVIHAFRRDMGILRAIASVANALLPIRHLRLQEGLNELDSMVEEELNYAYEVSNSRQLRKVLRRHNVYVPYIFRQYCTEKVLVMEEIAGVLMSDAIAVQARDPERFADWCEENSIEPKRVAMHLFLSHMRQLLEDNIFHGDMHPGNILLLRDNRYALIDFGTIGSLDPGFLQTYLGFMRAISRREYDKAADLSLHLCAEIPSTDIGKIRAELINAFKLWQSRSKLSSHAYGNRSLADSSKVIGEVFAKHRLQINWAALRMGRTMGTLDTSLAYFYPQMSHSRMLSRYLRKSSRRRKKHALENMREGLGRFVETANDYRVLLEPIAQRAVISYKQKLNKFSMIAATVMRFFNIALLSSIALGGYAFIHQHYFDMSHMPGADLIDDIPHIEKEWFLLALLGLAMLFATFKRIITIVSSAYLR</sequence>
<dbReference type="EMBL" id="AP019782">
    <property type="protein sequence ID" value="BBL71307.1"/>
    <property type="molecule type" value="Genomic_DNA"/>
</dbReference>
<dbReference type="GO" id="GO:0004672">
    <property type="term" value="F:protein kinase activity"/>
    <property type="evidence" value="ECO:0007669"/>
    <property type="project" value="InterPro"/>
</dbReference>
<comment type="similarity">
    <text evidence="1">Belongs to the protein kinase superfamily. ADCK protein kinase family.</text>
</comment>
<dbReference type="KEGG" id="moz:MoryE10_19130"/>
<dbReference type="CDD" id="cd05121">
    <property type="entry name" value="ABC1_ADCK3-like"/>
    <property type="match status" value="1"/>
</dbReference>
<dbReference type="Pfam" id="PF03109">
    <property type="entry name" value="ABC1"/>
    <property type="match status" value="1"/>
</dbReference>
<keyword evidence="2" id="KW-0812">Transmembrane</keyword>
<evidence type="ECO:0000313" key="4">
    <source>
        <dbReference type="EMBL" id="BBL71307.1"/>
    </source>
</evidence>
<reference evidence="4" key="1">
    <citation type="submission" date="2019-06" db="EMBL/GenBank/DDBJ databases">
        <title>Complete genome sequence of Methylogaea oryzae strain JCM16910.</title>
        <authorList>
            <person name="Asakawa S."/>
        </authorList>
    </citation>
    <scope>NUCLEOTIDE SEQUENCE</scope>
    <source>
        <strain evidence="4">E10</strain>
    </source>
</reference>
<dbReference type="InterPro" id="IPR050154">
    <property type="entry name" value="UbiB_kinase"/>
</dbReference>
<feature type="transmembrane region" description="Helical" evidence="2">
    <location>
        <begin position="519"/>
        <end position="544"/>
    </location>
</feature>
<name>A0A8D4VRL4_9GAMM</name>
<evidence type="ECO:0000256" key="1">
    <source>
        <dbReference type="ARBA" id="ARBA00009670"/>
    </source>
</evidence>
<keyword evidence="2" id="KW-1133">Transmembrane helix</keyword>
<dbReference type="AlphaFoldDB" id="A0A8D4VRL4"/>
<keyword evidence="5" id="KW-1185">Reference proteome</keyword>
<dbReference type="Proteomes" id="UP000824988">
    <property type="component" value="Chromosome"/>
</dbReference>
<keyword evidence="2" id="KW-0472">Membrane</keyword>
<gene>
    <name evidence="4" type="ORF">MoryE10_19130</name>
</gene>
<dbReference type="RefSeq" id="WP_221046907.1">
    <property type="nucleotide sequence ID" value="NZ_AP019782.1"/>
</dbReference>
<dbReference type="PANTHER" id="PTHR10566">
    <property type="entry name" value="CHAPERONE-ACTIVITY OF BC1 COMPLEX CABC1 -RELATED"/>
    <property type="match status" value="1"/>
</dbReference>
<feature type="transmembrane region" description="Helical" evidence="2">
    <location>
        <begin position="570"/>
        <end position="589"/>
    </location>
</feature>
<dbReference type="PANTHER" id="PTHR10566:SF113">
    <property type="entry name" value="PROTEIN ACTIVITY OF BC1 COMPLEX KINASE 7, CHLOROPLASTIC"/>
    <property type="match status" value="1"/>
</dbReference>
<dbReference type="GO" id="GO:0005524">
    <property type="term" value="F:ATP binding"/>
    <property type="evidence" value="ECO:0007669"/>
    <property type="project" value="InterPro"/>
</dbReference>
<proteinExistence type="inferred from homology"/>
<accession>A0A8D4VRL4</accession>
<dbReference type="InterPro" id="IPR004147">
    <property type="entry name" value="ABC1_dom"/>
</dbReference>